<dbReference type="Gene3D" id="3.60.21.10">
    <property type="match status" value="1"/>
</dbReference>
<evidence type="ECO:0000313" key="2">
    <source>
        <dbReference type="EMBL" id="UWM53526.1"/>
    </source>
</evidence>
<reference evidence="2" key="1">
    <citation type="submission" date="2022-09" db="EMBL/GenBank/DDBJ databases">
        <title>Diverse halophilic archaea isolated from saline environments.</title>
        <authorList>
            <person name="Cui H.-L."/>
        </authorList>
    </citation>
    <scope>NUCLEOTIDE SEQUENCE</scope>
    <source>
        <strain evidence="2">ZS-35-S2</strain>
    </source>
</reference>
<gene>
    <name evidence="2" type="ORF">N0B31_15435</name>
</gene>
<dbReference type="InterPro" id="IPR020935">
    <property type="entry name" value="PdiEstase_YfcE_CS"/>
</dbReference>
<dbReference type="KEGG" id="ssai:N0B31_15435"/>
<dbReference type="Pfam" id="PF12850">
    <property type="entry name" value="Metallophos_2"/>
    <property type="match status" value="1"/>
</dbReference>
<protein>
    <submittedName>
        <fullName evidence="2">Metallophosphatase family protein</fullName>
    </submittedName>
</protein>
<dbReference type="InterPro" id="IPR050126">
    <property type="entry name" value="Ap4A_hydrolase"/>
</dbReference>
<dbReference type="GO" id="GO:0005737">
    <property type="term" value="C:cytoplasm"/>
    <property type="evidence" value="ECO:0007669"/>
    <property type="project" value="TreeGrafter"/>
</dbReference>
<feature type="domain" description="Calcineurin-like phosphoesterase" evidence="1">
    <location>
        <begin position="1"/>
        <end position="193"/>
    </location>
</feature>
<dbReference type="GO" id="GO:0016791">
    <property type="term" value="F:phosphatase activity"/>
    <property type="evidence" value="ECO:0007669"/>
    <property type="project" value="TreeGrafter"/>
</dbReference>
<sequence>MRVAVVSDLHSNRPALEAVLEDCPPVDGWLCAGDVVGYGPHPGFCVDVMRERAVPTVLGNHDRAVVTDTGFSFNSSAGDGVVYARRELTDDQRAWLAGLSTTLAAFDGRVAVVHGHPDDPDRYVYPALFSGEDIEAARREVSGAEGCDVLVCGHTHVQGHERFDEGLVLNPGSVGQPRDGDPRAAYAILDLDSLTVEERRVEYDVEAMVDAVRAAGLPEGSGTRLRKGR</sequence>
<dbReference type="PANTHER" id="PTHR42850:SF2">
    <property type="entry name" value="BLL5683 PROTEIN"/>
    <property type="match status" value="1"/>
</dbReference>
<dbReference type="AlphaFoldDB" id="A0A9E7R0P1"/>
<dbReference type="PANTHER" id="PTHR42850">
    <property type="entry name" value="METALLOPHOSPHOESTERASE"/>
    <property type="match status" value="1"/>
</dbReference>
<dbReference type="GeneID" id="74943843"/>
<dbReference type="InterPro" id="IPR024654">
    <property type="entry name" value="Calcineurin-like_PHP_lpxH"/>
</dbReference>
<dbReference type="InterPro" id="IPR011152">
    <property type="entry name" value="Pesterase_MJ0912"/>
</dbReference>
<proteinExistence type="predicted"/>
<dbReference type="Proteomes" id="UP001057580">
    <property type="component" value="Chromosome"/>
</dbReference>
<organism evidence="2 3">
    <name type="scientific">Salinirubellus salinus</name>
    <dbReference type="NCBI Taxonomy" id="1364945"/>
    <lineage>
        <taxon>Archaea</taxon>
        <taxon>Methanobacteriati</taxon>
        <taxon>Methanobacteriota</taxon>
        <taxon>Stenosarchaea group</taxon>
        <taxon>Halobacteria</taxon>
        <taxon>Halobacteriales</taxon>
        <taxon>Natronomonadaceae</taxon>
        <taxon>Salinirubellus</taxon>
    </lineage>
</organism>
<evidence type="ECO:0000259" key="1">
    <source>
        <dbReference type="Pfam" id="PF12850"/>
    </source>
</evidence>
<keyword evidence="3" id="KW-1185">Reference proteome</keyword>
<dbReference type="EMBL" id="CP104003">
    <property type="protein sequence ID" value="UWM53526.1"/>
    <property type="molecule type" value="Genomic_DNA"/>
</dbReference>
<evidence type="ECO:0000313" key="3">
    <source>
        <dbReference type="Proteomes" id="UP001057580"/>
    </source>
</evidence>
<dbReference type="InterPro" id="IPR029052">
    <property type="entry name" value="Metallo-depent_PP-like"/>
</dbReference>
<name>A0A9E7R0P1_9EURY</name>
<dbReference type="PIRSF" id="PIRSF000883">
    <property type="entry name" value="Pesterase_MJ0912"/>
    <property type="match status" value="1"/>
</dbReference>
<dbReference type="PROSITE" id="PS01269">
    <property type="entry name" value="UPF0025"/>
    <property type="match status" value="1"/>
</dbReference>
<accession>A0A9E7R0P1</accession>
<dbReference type="RefSeq" id="WP_260592520.1">
    <property type="nucleotide sequence ID" value="NZ_CP104003.1"/>
</dbReference>
<dbReference type="SUPFAM" id="SSF56300">
    <property type="entry name" value="Metallo-dependent phosphatases"/>
    <property type="match status" value="1"/>
</dbReference>